<dbReference type="PANTHER" id="PTHR14819">
    <property type="entry name" value="GTP-BINDING"/>
    <property type="match status" value="1"/>
</dbReference>
<reference evidence="1" key="2">
    <citation type="submission" date="2025-09" db="UniProtKB">
        <authorList>
            <consortium name="Ensembl"/>
        </authorList>
    </citation>
    <scope>IDENTIFICATION</scope>
</reference>
<organism evidence="1 2">
    <name type="scientific">Hippocampus comes</name>
    <name type="common">Tiger tail seahorse</name>
    <dbReference type="NCBI Taxonomy" id="109280"/>
    <lineage>
        <taxon>Eukaryota</taxon>
        <taxon>Metazoa</taxon>
        <taxon>Chordata</taxon>
        <taxon>Craniata</taxon>
        <taxon>Vertebrata</taxon>
        <taxon>Euteleostomi</taxon>
        <taxon>Actinopterygii</taxon>
        <taxon>Neopterygii</taxon>
        <taxon>Teleostei</taxon>
        <taxon>Neoteleostei</taxon>
        <taxon>Acanthomorphata</taxon>
        <taxon>Syngnathiaria</taxon>
        <taxon>Syngnathiformes</taxon>
        <taxon>Syngnathoidei</taxon>
        <taxon>Syngnathidae</taxon>
        <taxon>Hippocampus</taxon>
    </lineage>
</organism>
<evidence type="ECO:0000313" key="1">
    <source>
        <dbReference type="Ensembl" id="ENSHCOP00000013025.1"/>
    </source>
</evidence>
<protein>
    <submittedName>
        <fullName evidence="1">Interferon-induced very large GTPase 1-like</fullName>
    </submittedName>
</protein>
<proteinExistence type="predicted"/>
<sequence length="379" mass="43180">MTLSHGICCRGLMNCLIKGTSVTKPILSLRLTSNFISVALPQENSSRCTNDSCQTMTPERSWKSTSTNTCRIFWIYTKTLITANANFVKYICSYETYVKDQILEHIYQKMDQDGLLCKLKKKKLEDVVCKLLSAMEQASKKLSGDDTNILNLVNQMRKYLIKDIVISEEAQQRSLFQIQTTCDSFTQSFIAALTTLKETLLDEFSNTDGTTETLNKLATKPQNELFKRIFGCGQQCPFCKVPCEAGGKEHSKHHAAVHRPQGLGRFMDDITEVLVESLCTTDVQSDCRFQNTATQGKSVQYKDYATIYPDWHIPPDPTMEASDYWKYVLVRYNKQFAKRYEAKPANVPQTWKKITKEQALKGLRDTFSIKGDHLQSVNL</sequence>
<reference evidence="1" key="1">
    <citation type="submission" date="2025-08" db="UniProtKB">
        <authorList>
            <consortium name="Ensembl"/>
        </authorList>
    </citation>
    <scope>IDENTIFICATION</scope>
</reference>
<dbReference type="GeneTree" id="ENSGT00940000154390"/>
<evidence type="ECO:0000313" key="2">
    <source>
        <dbReference type="Proteomes" id="UP000264820"/>
    </source>
</evidence>
<keyword evidence="2" id="KW-1185">Reference proteome</keyword>
<accession>A0A3Q3DIE6</accession>
<dbReference type="Ensembl" id="ENSHCOT00000027151.1">
    <property type="protein sequence ID" value="ENSHCOP00000013025.1"/>
    <property type="gene ID" value="ENSHCOG00000016105.1"/>
</dbReference>
<dbReference type="Proteomes" id="UP000264820">
    <property type="component" value="Unplaced"/>
</dbReference>
<dbReference type="OMA" id="DAFEISM"/>
<name>A0A3Q3DIE6_HIPCM</name>
<dbReference type="STRING" id="109280.ENSHCOP00000013025"/>
<dbReference type="PANTHER" id="PTHR14819:SF9">
    <property type="entry name" value="UP-REGULATOR OF CELL PROLIFERATION-LIKE"/>
    <property type="match status" value="1"/>
</dbReference>
<dbReference type="AlphaFoldDB" id="A0A3Q3DIE6"/>
<dbReference type="InterPro" id="IPR052986">
    <property type="entry name" value="VLIG_GTPase"/>
</dbReference>